<organism evidence="3 4">
    <name type="scientific">Araneus ventricosus</name>
    <name type="common">Orbweaver spider</name>
    <name type="synonym">Epeira ventricosa</name>
    <dbReference type="NCBI Taxonomy" id="182803"/>
    <lineage>
        <taxon>Eukaryota</taxon>
        <taxon>Metazoa</taxon>
        <taxon>Ecdysozoa</taxon>
        <taxon>Arthropoda</taxon>
        <taxon>Chelicerata</taxon>
        <taxon>Arachnida</taxon>
        <taxon>Araneae</taxon>
        <taxon>Araneomorphae</taxon>
        <taxon>Entelegynae</taxon>
        <taxon>Araneoidea</taxon>
        <taxon>Araneidae</taxon>
        <taxon>Araneus</taxon>
    </lineage>
</organism>
<dbReference type="EMBL" id="BGPR01018148">
    <property type="protein sequence ID" value="GBN78359.1"/>
    <property type="molecule type" value="Genomic_DNA"/>
</dbReference>
<protein>
    <submittedName>
        <fullName evidence="3">Uncharacterized protein</fullName>
    </submittedName>
</protein>
<evidence type="ECO:0000313" key="3">
    <source>
        <dbReference type="EMBL" id="GBN79491.1"/>
    </source>
</evidence>
<gene>
    <name evidence="3" type="ORF">AVEN_145501_1</name>
    <name evidence="2" type="ORF">AVEN_161753_1</name>
    <name evidence="1" type="ORF">AVEN_57731_1</name>
</gene>
<dbReference type="EMBL" id="BGPR01018183">
    <property type="protein sequence ID" value="GBN78456.1"/>
    <property type="molecule type" value="Genomic_DNA"/>
</dbReference>
<comment type="caution">
    <text evidence="3">The sequence shown here is derived from an EMBL/GenBank/DDBJ whole genome shotgun (WGS) entry which is preliminary data.</text>
</comment>
<proteinExistence type="predicted"/>
<dbReference type="Proteomes" id="UP000499080">
    <property type="component" value="Unassembled WGS sequence"/>
</dbReference>
<accession>A0A4Y2RUU4</accession>
<evidence type="ECO:0000313" key="2">
    <source>
        <dbReference type="EMBL" id="GBN78456.1"/>
    </source>
</evidence>
<dbReference type="EMBL" id="BGPR01018565">
    <property type="protein sequence ID" value="GBN79491.1"/>
    <property type="molecule type" value="Genomic_DNA"/>
</dbReference>
<evidence type="ECO:0000313" key="4">
    <source>
        <dbReference type="Proteomes" id="UP000499080"/>
    </source>
</evidence>
<dbReference type="AlphaFoldDB" id="A0A4Y2RUU4"/>
<keyword evidence="4" id="KW-1185">Reference proteome</keyword>
<name>A0A4Y2RUU4_ARAVE</name>
<evidence type="ECO:0000313" key="1">
    <source>
        <dbReference type="EMBL" id="GBN78359.1"/>
    </source>
</evidence>
<reference evidence="3 4" key="1">
    <citation type="journal article" date="2019" name="Sci. Rep.">
        <title>Orb-weaving spider Araneus ventricosus genome elucidates the spidroin gene catalogue.</title>
        <authorList>
            <person name="Kono N."/>
            <person name="Nakamura H."/>
            <person name="Ohtoshi R."/>
            <person name="Moran D.A.P."/>
            <person name="Shinohara A."/>
            <person name="Yoshida Y."/>
            <person name="Fujiwara M."/>
            <person name="Mori M."/>
            <person name="Tomita M."/>
            <person name="Arakawa K."/>
        </authorList>
    </citation>
    <scope>NUCLEOTIDE SEQUENCE [LARGE SCALE GENOMIC DNA]</scope>
</reference>
<sequence>MKDHKLKFRFLSMKIFPFVNSIVLHVENFMHQTSLNQDGVEVWRVVGHRDQVSYPLADFDNMRPQAQNCFEALLPNVVNSASAQHCNIHQIDFERPPSVSEYEAIASDACAKNHH</sequence>